<proteinExistence type="predicted"/>
<dbReference type="AlphaFoldDB" id="A0AAN8YAJ3"/>
<protein>
    <submittedName>
        <fullName evidence="2">Uncharacterized protein</fullName>
    </submittedName>
</protein>
<keyword evidence="3" id="KW-1185">Reference proteome</keyword>
<dbReference type="Proteomes" id="UP001371456">
    <property type="component" value="Unassembled WGS sequence"/>
</dbReference>
<evidence type="ECO:0000313" key="2">
    <source>
        <dbReference type="EMBL" id="KAK6784571.1"/>
    </source>
</evidence>
<name>A0AAN8YAJ3_SOLBU</name>
<feature type="region of interest" description="Disordered" evidence="1">
    <location>
        <begin position="43"/>
        <end position="80"/>
    </location>
</feature>
<sequence length="80" mass="9304">MSKGRKGEKIAITTLDIENDSGNHDTTDFITFKINKHMLQEVRDKQDTEEDDNMTANIHDIGREGDVKRSRTKRNDFHFP</sequence>
<evidence type="ECO:0000256" key="1">
    <source>
        <dbReference type="SAM" id="MobiDB-lite"/>
    </source>
</evidence>
<gene>
    <name evidence="2" type="ORF">RDI58_018026</name>
</gene>
<dbReference type="EMBL" id="JBANQN010000007">
    <property type="protein sequence ID" value="KAK6784571.1"/>
    <property type="molecule type" value="Genomic_DNA"/>
</dbReference>
<comment type="caution">
    <text evidence="2">The sequence shown here is derived from an EMBL/GenBank/DDBJ whole genome shotgun (WGS) entry which is preliminary data.</text>
</comment>
<reference evidence="2 3" key="1">
    <citation type="submission" date="2024-02" db="EMBL/GenBank/DDBJ databases">
        <title>de novo genome assembly of Solanum bulbocastanum strain 11H21.</title>
        <authorList>
            <person name="Hosaka A.J."/>
        </authorList>
    </citation>
    <scope>NUCLEOTIDE SEQUENCE [LARGE SCALE GENOMIC DNA]</scope>
    <source>
        <tissue evidence="2">Young leaves</tissue>
    </source>
</reference>
<organism evidence="2 3">
    <name type="scientific">Solanum bulbocastanum</name>
    <name type="common">Wild potato</name>
    <dbReference type="NCBI Taxonomy" id="147425"/>
    <lineage>
        <taxon>Eukaryota</taxon>
        <taxon>Viridiplantae</taxon>
        <taxon>Streptophyta</taxon>
        <taxon>Embryophyta</taxon>
        <taxon>Tracheophyta</taxon>
        <taxon>Spermatophyta</taxon>
        <taxon>Magnoliopsida</taxon>
        <taxon>eudicotyledons</taxon>
        <taxon>Gunneridae</taxon>
        <taxon>Pentapetalae</taxon>
        <taxon>asterids</taxon>
        <taxon>lamiids</taxon>
        <taxon>Solanales</taxon>
        <taxon>Solanaceae</taxon>
        <taxon>Solanoideae</taxon>
        <taxon>Solaneae</taxon>
        <taxon>Solanum</taxon>
    </lineage>
</organism>
<evidence type="ECO:0000313" key="3">
    <source>
        <dbReference type="Proteomes" id="UP001371456"/>
    </source>
</evidence>
<feature type="compositionally biased region" description="Basic and acidic residues" evidence="1">
    <location>
        <begin position="60"/>
        <end position="80"/>
    </location>
</feature>
<accession>A0AAN8YAJ3</accession>